<comment type="caution">
    <text evidence="6">The sequence shown here is derived from an EMBL/GenBank/DDBJ whole genome shotgun (WGS) entry which is preliminary data.</text>
</comment>
<dbReference type="PROSITE" id="PS50056">
    <property type="entry name" value="TYR_PHOSPHATASE_2"/>
    <property type="match status" value="1"/>
</dbReference>
<sequence>PHFAGARQFVEGALKSGGRVLVHCNDGISRSPAFAVAYVMETVCLDYQSAFHFVLQRRFCVNPNEGFKLQLKEYEPIFSAKAQLSNTGVMDAERLRLKRRTAPSDESERLAKQKQFAFRL</sequence>
<organism evidence="6 7">
    <name type="scientific">Olpidium bornovanus</name>
    <dbReference type="NCBI Taxonomy" id="278681"/>
    <lineage>
        <taxon>Eukaryota</taxon>
        <taxon>Fungi</taxon>
        <taxon>Fungi incertae sedis</taxon>
        <taxon>Olpidiomycota</taxon>
        <taxon>Olpidiomycotina</taxon>
        <taxon>Olpidiomycetes</taxon>
        <taxon>Olpidiales</taxon>
        <taxon>Olpidiaceae</taxon>
        <taxon>Olpidium</taxon>
    </lineage>
</organism>
<dbReference type="GO" id="GO:0070372">
    <property type="term" value="P:regulation of ERK1 and ERK2 cascade"/>
    <property type="evidence" value="ECO:0007669"/>
    <property type="project" value="TreeGrafter"/>
</dbReference>
<keyword evidence="3" id="KW-0904">Protein phosphatase</keyword>
<dbReference type="InterPro" id="IPR016130">
    <property type="entry name" value="Tyr_Pase_AS"/>
</dbReference>
<dbReference type="GO" id="GO:0005737">
    <property type="term" value="C:cytoplasm"/>
    <property type="evidence" value="ECO:0007669"/>
    <property type="project" value="TreeGrafter"/>
</dbReference>
<keyword evidence="2" id="KW-0378">Hydrolase</keyword>
<dbReference type="InterPro" id="IPR000340">
    <property type="entry name" value="Dual-sp_phosphatase_cat-dom"/>
</dbReference>
<dbReference type="OrthoDB" id="2017893at2759"/>
<dbReference type="SMART" id="SM00195">
    <property type="entry name" value="DSPc"/>
    <property type="match status" value="1"/>
</dbReference>
<dbReference type="InterPro" id="IPR020422">
    <property type="entry name" value="TYR_PHOSPHATASE_DUAL_dom"/>
</dbReference>
<dbReference type="Gene3D" id="3.90.190.10">
    <property type="entry name" value="Protein tyrosine phosphatase superfamily"/>
    <property type="match status" value="1"/>
</dbReference>
<name>A0A8H7ZLT5_9FUNG</name>
<comment type="similarity">
    <text evidence="1">Belongs to the protein-tyrosine phosphatase family. Non-receptor class subfamily.</text>
</comment>
<evidence type="ECO:0000259" key="5">
    <source>
        <dbReference type="PROSITE" id="PS50056"/>
    </source>
</evidence>
<feature type="non-terminal residue" evidence="6">
    <location>
        <position position="1"/>
    </location>
</feature>
<evidence type="ECO:0000256" key="2">
    <source>
        <dbReference type="ARBA" id="ARBA00022801"/>
    </source>
</evidence>
<evidence type="ECO:0000259" key="4">
    <source>
        <dbReference type="PROSITE" id="PS50054"/>
    </source>
</evidence>
<dbReference type="GO" id="GO:1990444">
    <property type="term" value="F:F-box domain binding"/>
    <property type="evidence" value="ECO:0007669"/>
    <property type="project" value="TreeGrafter"/>
</dbReference>
<dbReference type="SUPFAM" id="SSF52799">
    <property type="entry name" value="(Phosphotyrosine protein) phosphatases II"/>
    <property type="match status" value="1"/>
</dbReference>
<dbReference type="PROSITE" id="PS00383">
    <property type="entry name" value="TYR_PHOSPHATASE_1"/>
    <property type="match status" value="1"/>
</dbReference>
<dbReference type="AlphaFoldDB" id="A0A8H7ZLT5"/>
<dbReference type="InterPro" id="IPR029021">
    <property type="entry name" value="Prot-tyrosine_phosphatase-like"/>
</dbReference>
<dbReference type="GO" id="GO:0004721">
    <property type="term" value="F:phosphoprotein phosphatase activity"/>
    <property type="evidence" value="ECO:0007669"/>
    <property type="project" value="UniProtKB-KW"/>
</dbReference>
<feature type="domain" description="Tyrosine specific protein phosphatases" evidence="5">
    <location>
        <begin position="1"/>
        <end position="58"/>
    </location>
</feature>
<gene>
    <name evidence="6" type="ORF">BJ554DRAFT_4971</name>
</gene>
<evidence type="ECO:0000256" key="1">
    <source>
        <dbReference type="ARBA" id="ARBA00009649"/>
    </source>
</evidence>
<proteinExistence type="inferred from homology"/>
<dbReference type="GO" id="GO:0005654">
    <property type="term" value="C:nucleoplasm"/>
    <property type="evidence" value="ECO:0007669"/>
    <property type="project" value="TreeGrafter"/>
</dbReference>
<keyword evidence="7" id="KW-1185">Reference proteome</keyword>
<reference evidence="6 7" key="1">
    <citation type="journal article" name="Sci. Rep.">
        <title>Genome-scale phylogenetic analyses confirm Olpidium as the closest living zoosporic fungus to the non-flagellated, terrestrial fungi.</title>
        <authorList>
            <person name="Chang Y."/>
            <person name="Rochon D."/>
            <person name="Sekimoto S."/>
            <person name="Wang Y."/>
            <person name="Chovatia M."/>
            <person name="Sandor L."/>
            <person name="Salamov A."/>
            <person name="Grigoriev I.V."/>
            <person name="Stajich J.E."/>
            <person name="Spatafora J.W."/>
        </authorList>
    </citation>
    <scope>NUCLEOTIDE SEQUENCE [LARGE SCALE GENOMIC DNA]</scope>
    <source>
        <strain evidence="6">S191</strain>
    </source>
</reference>
<evidence type="ECO:0000313" key="6">
    <source>
        <dbReference type="EMBL" id="KAG5455575.1"/>
    </source>
</evidence>
<feature type="domain" description="Tyrosine-protein phosphatase" evidence="4">
    <location>
        <begin position="1"/>
        <end position="80"/>
    </location>
</feature>
<evidence type="ECO:0000256" key="3">
    <source>
        <dbReference type="ARBA" id="ARBA00022912"/>
    </source>
</evidence>
<dbReference type="InterPro" id="IPR000387">
    <property type="entry name" value="Tyr_Pase_dom"/>
</dbReference>
<dbReference type="Pfam" id="PF00782">
    <property type="entry name" value="DSPc"/>
    <property type="match status" value="1"/>
</dbReference>
<dbReference type="PANTHER" id="PTHR46588:SF1">
    <property type="entry name" value="SERINE_THREONINE_TYROSINE-INTERACTING PROTEIN"/>
    <property type="match status" value="1"/>
</dbReference>
<dbReference type="EMBL" id="JAEFCI010013153">
    <property type="protein sequence ID" value="KAG5455575.1"/>
    <property type="molecule type" value="Genomic_DNA"/>
</dbReference>
<dbReference type="GO" id="GO:0062026">
    <property type="term" value="P:negative regulation of SCF-dependent proteasomal ubiquitin-dependent catabolic process"/>
    <property type="evidence" value="ECO:0007669"/>
    <property type="project" value="TreeGrafter"/>
</dbReference>
<dbReference type="InterPro" id="IPR052449">
    <property type="entry name" value="STYX-Interacting_Phosphatase"/>
</dbReference>
<evidence type="ECO:0000313" key="7">
    <source>
        <dbReference type="Proteomes" id="UP000673691"/>
    </source>
</evidence>
<accession>A0A8H7ZLT5</accession>
<dbReference type="Proteomes" id="UP000673691">
    <property type="component" value="Unassembled WGS sequence"/>
</dbReference>
<protein>
    <submittedName>
        <fullName evidence="6">Dual specificity phosphatase</fullName>
    </submittedName>
</protein>
<dbReference type="PROSITE" id="PS50054">
    <property type="entry name" value="TYR_PHOSPHATASE_DUAL"/>
    <property type="match status" value="1"/>
</dbReference>
<dbReference type="PANTHER" id="PTHR46588">
    <property type="entry name" value="SERINE/THREONINE/TYROSINE-INTERACTING PROTEIN"/>
    <property type="match status" value="1"/>
</dbReference>